<keyword evidence="7" id="KW-0653">Protein transport</keyword>
<dbReference type="SUPFAM" id="SSF74653">
    <property type="entry name" value="TolA/TonB C-terminal domain"/>
    <property type="match status" value="1"/>
</dbReference>
<evidence type="ECO:0000313" key="14">
    <source>
        <dbReference type="Proteomes" id="UP000603602"/>
    </source>
</evidence>
<proteinExistence type="inferred from homology"/>
<dbReference type="InterPro" id="IPR006260">
    <property type="entry name" value="TonB/TolA_C"/>
</dbReference>
<keyword evidence="5" id="KW-0997">Cell inner membrane</keyword>
<name>A0ABR9B4T0_9RHOO</name>
<evidence type="ECO:0000256" key="4">
    <source>
        <dbReference type="ARBA" id="ARBA00022475"/>
    </source>
</evidence>
<evidence type="ECO:0000256" key="5">
    <source>
        <dbReference type="ARBA" id="ARBA00022519"/>
    </source>
</evidence>
<evidence type="ECO:0000313" key="13">
    <source>
        <dbReference type="EMBL" id="MBD8501267.1"/>
    </source>
</evidence>
<evidence type="ECO:0000259" key="12">
    <source>
        <dbReference type="PROSITE" id="PS52015"/>
    </source>
</evidence>
<dbReference type="Proteomes" id="UP000603602">
    <property type="component" value="Unassembled WGS sequence"/>
</dbReference>
<dbReference type="PANTHER" id="PTHR33446">
    <property type="entry name" value="PROTEIN TONB-RELATED"/>
    <property type="match status" value="1"/>
</dbReference>
<dbReference type="InterPro" id="IPR037682">
    <property type="entry name" value="TonB_C"/>
</dbReference>
<feature type="domain" description="TonB C-terminal" evidence="12">
    <location>
        <begin position="179"/>
        <end position="278"/>
    </location>
</feature>
<evidence type="ECO:0000256" key="6">
    <source>
        <dbReference type="ARBA" id="ARBA00022692"/>
    </source>
</evidence>
<dbReference type="InterPro" id="IPR051045">
    <property type="entry name" value="TonB-dependent_transducer"/>
</dbReference>
<feature type="chain" id="PRO_5045479551" evidence="11">
    <location>
        <begin position="20"/>
        <end position="278"/>
    </location>
</feature>
<dbReference type="Gene3D" id="3.30.1150.10">
    <property type="match status" value="1"/>
</dbReference>
<evidence type="ECO:0000256" key="3">
    <source>
        <dbReference type="ARBA" id="ARBA00022448"/>
    </source>
</evidence>
<dbReference type="EMBL" id="JACYTO010000001">
    <property type="protein sequence ID" value="MBD8501267.1"/>
    <property type="molecule type" value="Genomic_DNA"/>
</dbReference>
<keyword evidence="14" id="KW-1185">Reference proteome</keyword>
<organism evidence="13 14">
    <name type="scientific">Thauera sedimentorum</name>
    <dbReference type="NCBI Taxonomy" id="2767595"/>
    <lineage>
        <taxon>Bacteria</taxon>
        <taxon>Pseudomonadati</taxon>
        <taxon>Pseudomonadota</taxon>
        <taxon>Betaproteobacteria</taxon>
        <taxon>Rhodocyclales</taxon>
        <taxon>Zoogloeaceae</taxon>
        <taxon>Thauera</taxon>
    </lineage>
</organism>
<keyword evidence="9" id="KW-0472">Membrane</keyword>
<keyword evidence="8" id="KW-1133">Transmembrane helix</keyword>
<evidence type="ECO:0000256" key="7">
    <source>
        <dbReference type="ARBA" id="ARBA00022927"/>
    </source>
</evidence>
<protein>
    <submittedName>
        <fullName evidence="13">Energy transducer TonB</fullName>
    </submittedName>
</protein>
<evidence type="ECO:0000256" key="11">
    <source>
        <dbReference type="SAM" id="SignalP"/>
    </source>
</evidence>
<dbReference type="NCBIfam" id="TIGR01352">
    <property type="entry name" value="tonB_Cterm"/>
    <property type="match status" value="1"/>
</dbReference>
<comment type="subcellular location">
    <subcellularLocation>
        <location evidence="1">Cell inner membrane</location>
        <topology evidence="1">Single-pass membrane protein</topology>
        <orientation evidence="1">Periplasmic side</orientation>
    </subcellularLocation>
</comment>
<evidence type="ECO:0000256" key="1">
    <source>
        <dbReference type="ARBA" id="ARBA00004383"/>
    </source>
</evidence>
<feature type="region of interest" description="Disordered" evidence="10">
    <location>
        <begin position="62"/>
        <end position="137"/>
    </location>
</feature>
<reference evidence="14" key="1">
    <citation type="submission" date="2023-07" db="EMBL/GenBank/DDBJ databases">
        <title>Thauera sp. CAU 1555 isolated from sand of Yaerae Beach.</title>
        <authorList>
            <person name="Kim W."/>
        </authorList>
    </citation>
    <scope>NUCLEOTIDE SEQUENCE [LARGE SCALE GENOMIC DNA]</scope>
    <source>
        <strain evidence="14">CAU 1555</strain>
    </source>
</reference>
<evidence type="ECO:0000256" key="9">
    <source>
        <dbReference type="ARBA" id="ARBA00023136"/>
    </source>
</evidence>
<dbReference type="PROSITE" id="PS52015">
    <property type="entry name" value="TONB_CTD"/>
    <property type="match status" value="1"/>
</dbReference>
<keyword evidence="4" id="KW-1003">Cell membrane</keyword>
<sequence length="278" mass="31016">MRLKIAFAVSLIVHSLLFAVSFRLPDPAKQPKRDSGLEVVLVNARHSKPPEKAEVLAQANLDGGGNSEQKLRPRSPLPPQPTQQQGDALINAQRRAEAVDTPRPQALTAPRAEATLSAARPQETPRETPRPTTGLDLLDSAAAMARLEAQIERDMQEYSRRPRRKSIGARAREYRFAQYVEDWRQKIERIGTLNYPEAARGKLYGSLMLTVTIRADGRVETVDIVRSSGHQVLDDAARRIIQLASPFAPFPPDIRADTDLLEITRTWTFTSADQMRAN</sequence>
<dbReference type="RefSeq" id="WP_187716136.1">
    <property type="nucleotide sequence ID" value="NZ_JACTAH010000001.1"/>
</dbReference>
<evidence type="ECO:0000256" key="2">
    <source>
        <dbReference type="ARBA" id="ARBA00006555"/>
    </source>
</evidence>
<evidence type="ECO:0000256" key="10">
    <source>
        <dbReference type="SAM" id="MobiDB-lite"/>
    </source>
</evidence>
<comment type="similarity">
    <text evidence="2">Belongs to the TonB family.</text>
</comment>
<dbReference type="Pfam" id="PF03544">
    <property type="entry name" value="TonB_C"/>
    <property type="match status" value="1"/>
</dbReference>
<dbReference type="PANTHER" id="PTHR33446:SF11">
    <property type="entry name" value="TONB3"/>
    <property type="match status" value="1"/>
</dbReference>
<accession>A0ABR9B4T0</accession>
<keyword evidence="3" id="KW-0813">Transport</keyword>
<feature type="signal peptide" evidence="11">
    <location>
        <begin position="1"/>
        <end position="19"/>
    </location>
</feature>
<keyword evidence="11" id="KW-0732">Signal</keyword>
<comment type="caution">
    <text evidence="13">The sequence shown here is derived from an EMBL/GenBank/DDBJ whole genome shotgun (WGS) entry which is preliminary data.</text>
</comment>
<evidence type="ECO:0000256" key="8">
    <source>
        <dbReference type="ARBA" id="ARBA00022989"/>
    </source>
</evidence>
<gene>
    <name evidence="13" type="ORF">IFO67_00020</name>
</gene>
<keyword evidence="6" id="KW-0812">Transmembrane</keyword>